<evidence type="ECO:0000313" key="2">
    <source>
        <dbReference type="Proteomes" id="UP001206925"/>
    </source>
</evidence>
<name>A0AAD5C6J4_AMBAR</name>
<evidence type="ECO:0000313" key="1">
    <source>
        <dbReference type="EMBL" id="KAI7736233.1"/>
    </source>
</evidence>
<dbReference type="AlphaFoldDB" id="A0AAD5C6J4"/>
<comment type="caution">
    <text evidence="1">The sequence shown here is derived from an EMBL/GenBank/DDBJ whole genome shotgun (WGS) entry which is preliminary data.</text>
</comment>
<organism evidence="1 2">
    <name type="scientific">Ambrosia artemisiifolia</name>
    <name type="common">Common ragweed</name>
    <dbReference type="NCBI Taxonomy" id="4212"/>
    <lineage>
        <taxon>Eukaryota</taxon>
        <taxon>Viridiplantae</taxon>
        <taxon>Streptophyta</taxon>
        <taxon>Embryophyta</taxon>
        <taxon>Tracheophyta</taxon>
        <taxon>Spermatophyta</taxon>
        <taxon>Magnoliopsida</taxon>
        <taxon>eudicotyledons</taxon>
        <taxon>Gunneridae</taxon>
        <taxon>Pentapetalae</taxon>
        <taxon>asterids</taxon>
        <taxon>campanulids</taxon>
        <taxon>Asterales</taxon>
        <taxon>Asteraceae</taxon>
        <taxon>Asteroideae</taxon>
        <taxon>Heliantheae alliance</taxon>
        <taxon>Heliantheae</taxon>
        <taxon>Ambrosia</taxon>
    </lineage>
</organism>
<accession>A0AAD5C6J4</accession>
<protein>
    <submittedName>
        <fullName evidence="1">Uncharacterized protein</fullName>
    </submittedName>
</protein>
<keyword evidence="2" id="KW-1185">Reference proteome</keyword>
<dbReference type="EMBL" id="JAMZMK010009328">
    <property type="protein sequence ID" value="KAI7736233.1"/>
    <property type="molecule type" value="Genomic_DNA"/>
</dbReference>
<dbReference type="Proteomes" id="UP001206925">
    <property type="component" value="Unassembled WGS sequence"/>
</dbReference>
<feature type="non-terminal residue" evidence="1">
    <location>
        <position position="93"/>
    </location>
</feature>
<proteinExistence type="predicted"/>
<sequence length="93" mass="10481">MRVSTGISRCLEIGKHVLCCLRCEVDKCGDIDEYIHDMIKIGAGWRLGAYDWMQFMSWASLWKEKIMSDDEKASQCDGGIMTAVTTNPINESS</sequence>
<gene>
    <name evidence="1" type="ORF">M8C21_022683</name>
</gene>
<reference evidence="1" key="1">
    <citation type="submission" date="2022-06" db="EMBL/GenBank/DDBJ databases">
        <title>Uncovering the hologenomic basis of an extraordinary plant invasion.</title>
        <authorList>
            <person name="Bieker V.C."/>
            <person name="Martin M.D."/>
            <person name="Gilbert T."/>
            <person name="Hodgins K."/>
            <person name="Battlay P."/>
            <person name="Petersen B."/>
            <person name="Wilson J."/>
        </authorList>
    </citation>
    <scope>NUCLEOTIDE SEQUENCE</scope>
    <source>
        <strain evidence="1">AA19_3_7</strain>
        <tissue evidence="1">Leaf</tissue>
    </source>
</reference>